<protein>
    <submittedName>
        <fullName evidence="1">Uncharacterized protein</fullName>
    </submittedName>
</protein>
<evidence type="ECO:0000313" key="2">
    <source>
        <dbReference type="Proteomes" id="UP000276133"/>
    </source>
</evidence>
<dbReference type="Proteomes" id="UP000276133">
    <property type="component" value="Unassembled WGS sequence"/>
</dbReference>
<proteinExistence type="predicted"/>
<organism evidence="1 2">
    <name type="scientific">Brachionus plicatilis</name>
    <name type="common">Marine rotifer</name>
    <name type="synonym">Brachionus muelleri</name>
    <dbReference type="NCBI Taxonomy" id="10195"/>
    <lineage>
        <taxon>Eukaryota</taxon>
        <taxon>Metazoa</taxon>
        <taxon>Spiralia</taxon>
        <taxon>Gnathifera</taxon>
        <taxon>Rotifera</taxon>
        <taxon>Eurotatoria</taxon>
        <taxon>Monogononta</taxon>
        <taxon>Pseudotrocha</taxon>
        <taxon>Ploima</taxon>
        <taxon>Brachionidae</taxon>
        <taxon>Brachionus</taxon>
    </lineage>
</organism>
<comment type="caution">
    <text evidence="1">The sequence shown here is derived from an EMBL/GenBank/DDBJ whole genome shotgun (WGS) entry which is preliminary data.</text>
</comment>
<dbReference type="AlphaFoldDB" id="A0A3M7RVF0"/>
<evidence type="ECO:0000313" key="1">
    <source>
        <dbReference type="EMBL" id="RNA27554.1"/>
    </source>
</evidence>
<sequence length="116" mass="13654">MLQNWKNLTRLVKRSLITSKYLSAKDDDKTKKTNKVKLYPGYQASHEELQQSLLNEDSSSVQNFYDFFLAKKVIEDFYGLNELEYEKEDISAEVSTERKIYQEASELEINYLLAIK</sequence>
<name>A0A3M7RVF0_BRAPC</name>
<accession>A0A3M7RVF0</accession>
<reference evidence="1 2" key="1">
    <citation type="journal article" date="2018" name="Sci. Rep.">
        <title>Genomic signatures of local adaptation to the degree of environmental predictability in rotifers.</title>
        <authorList>
            <person name="Franch-Gras L."/>
            <person name="Hahn C."/>
            <person name="Garcia-Roger E.M."/>
            <person name="Carmona M.J."/>
            <person name="Serra M."/>
            <person name="Gomez A."/>
        </authorList>
    </citation>
    <scope>NUCLEOTIDE SEQUENCE [LARGE SCALE GENOMIC DNA]</scope>
    <source>
        <strain evidence="1">HYR1</strain>
    </source>
</reference>
<dbReference type="EMBL" id="REGN01002531">
    <property type="protein sequence ID" value="RNA27554.1"/>
    <property type="molecule type" value="Genomic_DNA"/>
</dbReference>
<gene>
    <name evidence="1" type="ORF">BpHYR1_046687</name>
</gene>
<keyword evidence="2" id="KW-1185">Reference proteome</keyword>